<feature type="domain" description="Protein kinase" evidence="1">
    <location>
        <begin position="57"/>
        <end position="401"/>
    </location>
</feature>
<dbReference type="Gene3D" id="1.10.510.10">
    <property type="entry name" value="Transferase(Phosphotransferase) domain 1"/>
    <property type="match status" value="1"/>
</dbReference>
<reference evidence="2" key="1">
    <citation type="submission" date="2021-01" db="EMBL/GenBank/DDBJ databases">
        <authorList>
            <person name="Corre E."/>
            <person name="Pelletier E."/>
            <person name="Niang G."/>
            <person name="Scheremetjew M."/>
            <person name="Finn R."/>
            <person name="Kale V."/>
            <person name="Holt S."/>
            <person name="Cochrane G."/>
            <person name="Meng A."/>
            <person name="Brown T."/>
            <person name="Cohen L."/>
        </authorList>
    </citation>
    <scope>NUCLEOTIDE SEQUENCE</scope>
    <source>
        <strain evidence="2">308</strain>
    </source>
</reference>
<name>A0A7S1FLZ0_9STRA</name>
<dbReference type="InterPro" id="IPR051681">
    <property type="entry name" value="Ser/Thr_Kinases-Pseudokinases"/>
</dbReference>
<gene>
    <name evidence="2" type="ORF">CHYS00102_LOCUS1309</name>
</gene>
<dbReference type="GO" id="GO:0004674">
    <property type="term" value="F:protein serine/threonine kinase activity"/>
    <property type="evidence" value="ECO:0007669"/>
    <property type="project" value="TreeGrafter"/>
</dbReference>
<dbReference type="SMART" id="SM00220">
    <property type="entry name" value="S_TKc"/>
    <property type="match status" value="1"/>
</dbReference>
<protein>
    <recommendedName>
        <fullName evidence="1">Protein kinase domain-containing protein</fullName>
    </recommendedName>
</protein>
<sequence>MSQQSKNKDISKTVHHLPTDSTKDVLEEVETFFIESVEENNEDNEVVIIPKFQKSEIYLGTVLGRGAFSTVKEITHMELENIPDSIKNDVNHHDSTKNFKKELTEMTNKYGTEGENILRRNMMSANCKRKNGESRYALKQLGKELRGRQREVALVDLAVESRVLAMIRHPNIIKMRGMFEKCVFEEGYFIILDRLYDTLEERIVKWKDREMEYRSSCCFPNKKKIFALHSKLLAEKFCAAFDLASAIEYLHKKRIMHRDIKPDNIGFDVRDDIKLFDFGLSKELVAGAKPNDVFKLTGCAGTLRYMAPEVVQRKKYGMSADVFSFGILFWQILSCDLPFSKFSPKRHYDLVVQNRERPMLDSNWPSEWSSLINNCWAHEINERLSMTAVMNILGQEYHELCLIQDGCDERGKSYKRRKSSTSIFFKVR</sequence>
<dbReference type="GO" id="GO:0005524">
    <property type="term" value="F:ATP binding"/>
    <property type="evidence" value="ECO:0007669"/>
    <property type="project" value="InterPro"/>
</dbReference>
<dbReference type="EMBL" id="HBFR01002041">
    <property type="protein sequence ID" value="CAD8874146.1"/>
    <property type="molecule type" value="Transcribed_RNA"/>
</dbReference>
<dbReference type="InterPro" id="IPR000719">
    <property type="entry name" value="Prot_kinase_dom"/>
</dbReference>
<dbReference type="InterPro" id="IPR011009">
    <property type="entry name" value="Kinase-like_dom_sf"/>
</dbReference>
<dbReference type="Gene3D" id="3.30.200.20">
    <property type="entry name" value="Phosphorylase Kinase, domain 1"/>
    <property type="match status" value="1"/>
</dbReference>
<dbReference type="PANTHER" id="PTHR44329">
    <property type="entry name" value="SERINE/THREONINE-PROTEIN KINASE TNNI3K-RELATED"/>
    <property type="match status" value="1"/>
</dbReference>
<dbReference type="PROSITE" id="PS50011">
    <property type="entry name" value="PROTEIN_KINASE_DOM"/>
    <property type="match status" value="1"/>
</dbReference>
<evidence type="ECO:0000313" key="2">
    <source>
        <dbReference type="EMBL" id="CAD8874146.1"/>
    </source>
</evidence>
<accession>A0A7S1FLZ0</accession>
<dbReference type="SUPFAM" id="SSF56112">
    <property type="entry name" value="Protein kinase-like (PK-like)"/>
    <property type="match status" value="1"/>
</dbReference>
<dbReference type="Pfam" id="PF00069">
    <property type="entry name" value="Pkinase"/>
    <property type="match status" value="1"/>
</dbReference>
<dbReference type="AlphaFoldDB" id="A0A7S1FLZ0"/>
<proteinExistence type="predicted"/>
<evidence type="ECO:0000259" key="1">
    <source>
        <dbReference type="PROSITE" id="PS50011"/>
    </source>
</evidence>
<organism evidence="2">
    <name type="scientific">Corethron hystrix</name>
    <dbReference type="NCBI Taxonomy" id="216773"/>
    <lineage>
        <taxon>Eukaryota</taxon>
        <taxon>Sar</taxon>
        <taxon>Stramenopiles</taxon>
        <taxon>Ochrophyta</taxon>
        <taxon>Bacillariophyta</taxon>
        <taxon>Coscinodiscophyceae</taxon>
        <taxon>Corethrophycidae</taxon>
        <taxon>Corethrales</taxon>
        <taxon>Corethraceae</taxon>
        <taxon>Corethron</taxon>
    </lineage>
</organism>